<dbReference type="PANTHER" id="PTHR33112">
    <property type="entry name" value="DOMAIN PROTEIN, PUTATIVE-RELATED"/>
    <property type="match status" value="1"/>
</dbReference>
<dbReference type="Proteomes" id="UP000736672">
    <property type="component" value="Unassembled WGS sequence"/>
</dbReference>
<evidence type="ECO:0000259" key="1">
    <source>
        <dbReference type="Pfam" id="PF06985"/>
    </source>
</evidence>
<proteinExistence type="predicted"/>
<name>A0A9P9G2F8_FUSSL</name>
<reference evidence="2" key="1">
    <citation type="journal article" date="2021" name="Nat. Commun.">
        <title>Genetic determinants of endophytism in the Arabidopsis root mycobiome.</title>
        <authorList>
            <person name="Mesny F."/>
            <person name="Miyauchi S."/>
            <person name="Thiergart T."/>
            <person name="Pickel B."/>
            <person name="Atanasova L."/>
            <person name="Karlsson M."/>
            <person name="Huettel B."/>
            <person name="Barry K.W."/>
            <person name="Haridas S."/>
            <person name="Chen C."/>
            <person name="Bauer D."/>
            <person name="Andreopoulos W."/>
            <person name="Pangilinan J."/>
            <person name="LaButti K."/>
            <person name="Riley R."/>
            <person name="Lipzen A."/>
            <person name="Clum A."/>
            <person name="Drula E."/>
            <person name="Henrissat B."/>
            <person name="Kohler A."/>
            <person name="Grigoriev I.V."/>
            <person name="Martin F.M."/>
            <person name="Hacquard S."/>
        </authorList>
    </citation>
    <scope>NUCLEOTIDE SEQUENCE</scope>
    <source>
        <strain evidence="2">FSSC 5 MPI-SDFR-AT-0091</strain>
    </source>
</reference>
<feature type="domain" description="Heterokaryon incompatibility" evidence="1">
    <location>
        <begin position="106"/>
        <end position="163"/>
    </location>
</feature>
<dbReference type="OrthoDB" id="2958217at2759"/>
<organism evidence="2 3">
    <name type="scientific">Fusarium solani</name>
    <name type="common">Filamentous fungus</name>
    <dbReference type="NCBI Taxonomy" id="169388"/>
    <lineage>
        <taxon>Eukaryota</taxon>
        <taxon>Fungi</taxon>
        <taxon>Dikarya</taxon>
        <taxon>Ascomycota</taxon>
        <taxon>Pezizomycotina</taxon>
        <taxon>Sordariomycetes</taxon>
        <taxon>Hypocreomycetidae</taxon>
        <taxon>Hypocreales</taxon>
        <taxon>Nectriaceae</taxon>
        <taxon>Fusarium</taxon>
        <taxon>Fusarium solani species complex</taxon>
    </lineage>
</organism>
<dbReference type="PANTHER" id="PTHR33112:SF12">
    <property type="entry name" value="HETEROKARYON INCOMPATIBILITY DOMAIN-CONTAINING PROTEIN"/>
    <property type="match status" value="1"/>
</dbReference>
<sequence>MTTKGCAFCELIAKTIGSCLEISGKNGEVRQAQTSAIIQLNQNHSQCKLVLRFSLLGWLSHCNQEHSCKRSEQSAVPEGFRLIDVENRCVTSEFGQDAKFGVDIKFVAFSYVWGESDVSQNNALLKSNKSGIEVAGGLKEGKVPQAIEDVITICKRLKQRYLWEAILSTRKLVFTSFEYLARKENPYGSYKGRMAQFRVNLFSRWETFAFTNFVRHLKSYTARSLINQSDILNAFTGILASVYQGERSFHGLPEADFDQALLWYCEDNDRPTRCGEDCPSWSWTSVSERVTAPVSESLDGFIGTLVWWTYRDPEAGLRDIRPYNSLQPRPQPIFRSNHLRSLQFGEAERVRTPDYSPQIHLLLAWWKGCIEAPVPDDLQRQLESYSEEYNKSAIAGRWPTLEKVWDDIRSARNAGPEAFIDLNIGLRKEDQPLIDKLPNRALLTRAQTTLFAVSRCQGDSSYQSLCTVDANGKRVGMIGGRDGSVTGPTLTESKPSQDLCEFMATSLSQNRAKPGGRTTFPVLDDHNRLFFMHERLFHSKNRDEDERPVLAHRTSVGWVYLADWCKAQREFKTIALG</sequence>
<accession>A0A9P9G2F8</accession>
<protein>
    <recommendedName>
        <fullName evidence="1">Heterokaryon incompatibility domain-containing protein</fullName>
    </recommendedName>
</protein>
<evidence type="ECO:0000313" key="2">
    <source>
        <dbReference type="EMBL" id="KAH7230732.1"/>
    </source>
</evidence>
<dbReference type="EMBL" id="JAGTJS010000036">
    <property type="protein sequence ID" value="KAH7230732.1"/>
    <property type="molecule type" value="Genomic_DNA"/>
</dbReference>
<evidence type="ECO:0000313" key="3">
    <source>
        <dbReference type="Proteomes" id="UP000736672"/>
    </source>
</evidence>
<keyword evidence="3" id="KW-1185">Reference proteome</keyword>
<gene>
    <name evidence="2" type="ORF">B0J15DRAFT_575492</name>
</gene>
<dbReference type="InterPro" id="IPR010730">
    <property type="entry name" value="HET"/>
</dbReference>
<dbReference type="Pfam" id="PF06985">
    <property type="entry name" value="HET"/>
    <property type="match status" value="1"/>
</dbReference>
<comment type="caution">
    <text evidence="2">The sequence shown here is derived from an EMBL/GenBank/DDBJ whole genome shotgun (WGS) entry which is preliminary data.</text>
</comment>
<dbReference type="AlphaFoldDB" id="A0A9P9G2F8"/>